<dbReference type="Pfam" id="PF01648">
    <property type="entry name" value="ACPS"/>
    <property type="match status" value="1"/>
</dbReference>
<comment type="function">
    <text evidence="8">Transfers the 4'-phosphopantetheine moiety from coenzyme A to a Ser of acyl-carrier-protein.</text>
</comment>
<evidence type="ECO:0000313" key="11">
    <source>
        <dbReference type="Proteomes" id="UP000826775"/>
    </source>
</evidence>
<keyword evidence="2 8" id="KW-0808">Transferase</keyword>
<comment type="subcellular location">
    <subcellularLocation>
        <location evidence="8">Cytoplasm</location>
    </subcellularLocation>
</comment>
<dbReference type="Proteomes" id="UP000826775">
    <property type="component" value="Chromosome"/>
</dbReference>
<keyword evidence="7 8" id="KW-0275">Fatty acid biosynthesis</keyword>
<proteinExistence type="inferred from homology"/>
<comment type="cofactor">
    <cofactor evidence="8">
        <name>Mg(2+)</name>
        <dbReference type="ChEBI" id="CHEBI:18420"/>
    </cofactor>
</comment>
<evidence type="ECO:0000256" key="3">
    <source>
        <dbReference type="ARBA" id="ARBA00022723"/>
    </source>
</evidence>
<feature type="binding site" evidence="8">
    <location>
        <position position="50"/>
    </location>
    <ligand>
        <name>Mg(2+)</name>
        <dbReference type="ChEBI" id="CHEBI:18420"/>
    </ligand>
</feature>
<keyword evidence="3 8" id="KW-0479">Metal-binding</keyword>
<dbReference type="InterPro" id="IPR002582">
    <property type="entry name" value="ACPS"/>
</dbReference>
<evidence type="ECO:0000256" key="2">
    <source>
        <dbReference type="ARBA" id="ARBA00022679"/>
    </source>
</evidence>
<keyword evidence="1 8" id="KW-0444">Lipid biosynthesis</keyword>
<dbReference type="EMBL" id="AP024814">
    <property type="protein sequence ID" value="BCZ18254.1"/>
    <property type="molecule type" value="Genomic_DNA"/>
</dbReference>
<dbReference type="NCBIfam" id="TIGR00516">
    <property type="entry name" value="acpS"/>
    <property type="match status" value="1"/>
</dbReference>
<dbReference type="RefSeq" id="WP_221279476.1">
    <property type="nucleotide sequence ID" value="NZ_AP024814.1"/>
</dbReference>
<dbReference type="InterPro" id="IPR037143">
    <property type="entry name" value="4-PPantetheinyl_Trfase_dom_sf"/>
</dbReference>
<evidence type="ECO:0000256" key="1">
    <source>
        <dbReference type="ARBA" id="ARBA00022516"/>
    </source>
</evidence>
<feature type="domain" description="4'-phosphopantetheinyl transferase" evidence="9">
    <location>
        <begin position="2"/>
        <end position="110"/>
    </location>
</feature>
<organism evidence="10 11">
    <name type="scientific">Helicobacter gastrocanis</name>
    <dbReference type="NCBI Taxonomy" id="2849641"/>
    <lineage>
        <taxon>Bacteria</taxon>
        <taxon>Pseudomonadati</taxon>
        <taxon>Campylobacterota</taxon>
        <taxon>Epsilonproteobacteria</taxon>
        <taxon>Campylobacterales</taxon>
        <taxon>Helicobacteraceae</taxon>
        <taxon>Helicobacter</taxon>
    </lineage>
</organism>
<evidence type="ECO:0000256" key="8">
    <source>
        <dbReference type="HAMAP-Rule" id="MF_00101"/>
    </source>
</evidence>
<feature type="binding site" evidence="8">
    <location>
        <position position="5"/>
    </location>
    <ligand>
        <name>Mg(2+)</name>
        <dbReference type="ChEBI" id="CHEBI:18420"/>
    </ligand>
</feature>
<gene>
    <name evidence="8 10" type="primary">acpS</name>
    <name evidence="10" type="ORF">NHP190003_15360</name>
</gene>
<dbReference type="EC" id="2.7.8.7" evidence="8"/>
<keyword evidence="11" id="KW-1185">Reference proteome</keyword>
<evidence type="ECO:0000313" key="10">
    <source>
        <dbReference type="EMBL" id="BCZ18254.1"/>
    </source>
</evidence>
<protein>
    <recommendedName>
        <fullName evidence="8">Holo-[acyl-carrier-protein] synthase</fullName>
        <shortName evidence="8">Holo-ACP synthase</shortName>
        <ecNumber evidence="8">2.7.8.7</ecNumber>
    </recommendedName>
    <alternativeName>
        <fullName evidence="8">4'-phosphopantetheinyl transferase AcpS</fullName>
    </alternativeName>
</protein>
<dbReference type="InterPro" id="IPR004568">
    <property type="entry name" value="Ppantetheine-prot_Trfase_dom"/>
</dbReference>
<reference evidence="10 11" key="1">
    <citation type="submission" date="2021-07" db="EMBL/GenBank/DDBJ databases">
        <title>Novel Helicobacter sp. Isolated from a dog.</title>
        <authorList>
            <person name="Rimbara E."/>
            <person name="Suzuki M."/>
        </authorList>
    </citation>
    <scope>NUCLEOTIDE SEQUENCE [LARGE SCALE GENOMIC DNA]</scope>
    <source>
        <strain evidence="11">NHP19-003</strain>
    </source>
</reference>
<accession>A0ABN6I6K1</accession>
<dbReference type="HAMAP" id="MF_00101">
    <property type="entry name" value="AcpS"/>
    <property type="match status" value="1"/>
</dbReference>
<keyword evidence="5 8" id="KW-0460">Magnesium</keyword>
<keyword evidence="4 8" id="KW-0276">Fatty acid metabolism</keyword>
<dbReference type="NCBIfam" id="TIGR00556">
    <property type="entry name" value="pantethn_trn"/>
    <property type="match status" value="1"/>
</dbReference>
<evidence type="ECO:0000256" key="5">
    <source>
        <dbReference type="ARBA" id="ARBA00022842"/>
    </source>
</evidence>
<dbReference type="GO" id="GO:0016740">
    <property type="term" value="F:transferase activity"/>
    <property type="evidence" value="ECO:0007669"/>
    <property type="project" value="UniProtKB-KW"/>
</dbReference>
<evidence type="ECO:0000256" key="6">
    <source>
        <dbReference type="ARBA" id="ARBA00023098"/>
    </source>
</evidence>
<dbReference type="Gene3D" id="3.90.470.20">
    <property type="entry name" value="4'-phosphopantetheinyl transferase domain"/>
    <property type="match status" value="1"/>
</dbReference>
<comment type="catalytic activity">
    <reaction evidence="8">
        <text>apo-[ACP] + CoA = holo-[ACP] + adenosine 3',5'-bisphosphate + H(+)</text>
        <dbReference type="Rhea" id="RHEA:12068"/>
        <dbReference type="Rhea" id="RHEA-COMP:9685"/>
        <dbReference type="Rhea" id="RHEA-COMP:9690"/>
        <dbReference type="ChEBI" id="CHEBI:15378"/>
        <dbReference type="ChEBI" id="CHEBI:29999"/>
        <dbReference type="ChEBI" id="CHEBI:57287"/>
        <dbReference type="ChEBI" id="CHEBI:58343"/>
        <dbReference type="ChEBI" id="CHEBI:64479"/>
        <dbReference type="EC" id="2.7.8.7"/>
    </reaction>
</comment>
<keyword evidence="8" id="KW-0963">Cytoplasm</keyword>
<dbReference type="InterPro" id="IPR008278">
    <property type="entry name" value="4-PPantetheinyl_Trfase_dom"/>
</dbReference>
<keyword evidence="6 8" id="KW-0443">Lipid metabolism</keyword>
<sequence>MIGLDIVAIERIACSVRRFQQRFLNRFLSPQEQALFNKPASLAGAWACKEACAKALGVGIGSQLSFLDIRLAKSALGAPLLSLSVDKQREFNIHSLHASITHDGGFAAAVVFVQFQAQTPPFFTKTQKALD</sequence>
<name>A0ABN6I6K1_9HELI</name>
<comment type="similarity">
    <text evidence="8">Belongs to the P-Pant transferase superfamily. AcpS family.</text>
</comment>
<evidence type="ECO:0000256" key="7">
    <source>
        <dbReference type="ARBA" id="ARBA00023160"/>
    </source>
</evidence>
<dbReference type="SUPFAM" id="SSF56214">
    <property type="entry name" value="4'-phosphopantetheinyl transferase"/>
    <property type="match status" value="1"/>
</dbReference>
<evidence type="ECO:0000259" key="9">
    <source>
        <dbReference type="Pfam" id="PF01648"/>
    </source>
</evidence>
<evidence type="ECO:0000256" key="4">
    <source>
        <dbReference type="ARBA" id="ARBA00022832"/>
    </source>
</evidence>